<dbReference type="InterPro" id="IPR000477">
    <property type="entry name" value="RT_dom"/>
</dbReference>
<evidence type="ECO:0000313" key="5">
    <source>
        <dbReference type="Proteomes" id="UP001234989"/>
    </source>
</evidence>
<feature type="region of interest" description="Disordered" evidence="1">
    <location>
        <begin position="189"/>
        <end position="209"/>
    </location>
</feature>
<dbReference type="GO" id="GO:0003676">
    <property type="term" value="F:nucleic acid binding"/>
    <property type="evidence" value="ECO:0007669"/>
    <property type="project" value="InterPro"/>
</dbReference>
<accession>A0AAF0TV88</accession>
<feature type="domain" description="CCHC-type" evidence="3">
    <location>
        <begin position="158"/>
        <end position="171"/>
    </location>
</feature>
<organism evidence="4 5">
    <name type="scientific">Solanum verrucosum</name>
    <dbReference type="NCBI Taxonomy" id="315347"/>
    <lineage>
        <taxon>Eukaryota</taxon>
        <taxon>Viridiplantae</taxon>
        <taxon>Streptophyta</taxon>
        <taxon>Embryophyta</taxon>
        <taxon>Tracheophyta</taxon>
        <taxon>Spermatophyta</taxon>
        <taxon>Magnoliopsida</taxon>
        <taxon>eudicotyledons</taxon>
        <taxon>Gunneridae</taxon>
        <taxon>Pentapetalae</taxon>
        <taxon>asterids</taxon>
        <taxon>lamiids</taxon>
        <taxon>Solanales</taxon>
        <taxon>Solanaceae</taxon>
        <taxon>Solanoideae</taxon>
        <taxon>Solaneae</taxon>
        <taxon>Solanum</taxon>
    </lineage>
</organism>
<dbReference type="PANTHER" id="PTHR24559">
    <property type="entry name" value="TRANSPOSON TY3-I GAG-POL POLYPROTEIN"/>
    <property type="match status" value="1"/>
</dbReference>
<evidence type="ECO:0000259" key="3">
    <source>
        <dbReference type="Pfam" id="PF00098"/>
    </source>
</evidence>
<feature type="domain" description="Reverse transcriptase" evidence="2">
    <location>
        <begin position="260"/>
        <end position="323"/>
    </location>
</feature>
<protein>
    <submittedName>
        <fullName evidence="4">Uncharacterized protein</fullName>
    </submittedName>
</protein>
<dbReference type="Proteomes" id="UP001234989">
    <property type="component" value="Chromosome 6"/>
</dbReference>
<dbReference type="PANTHER" id="PTHR24559:SF444">
    <property type="entry name" value="REVERSE TRANSCRIPTASE DOMAIN-CONTAINING PROTEIN"/>
    <property type="match status" value="1"/>
</dbReference>
<dbReference type="Pfam" id="PF00098">
    <property type="entry name" value="zf-CCHC"/>
    <property type="match status" value="1"/>
</dbReference>
<keyword evidence="5" id="KW-1185">Reference proteome</keyword>
<dbReference type="EMBL" id="CP133617">
    <property type="protein sequence ID" value="WMV33519.1"/>
    <property type="molecule type" value="Genomic_DNA"/>
</dbReference>
<dbReference type="GO" id="GO:0008270">
    <property type="term" value="F:zinc ion binding"/>
    <property type="evidence" value="ECO:0007669"/>
    <property type="project" value="InterPro"/>
</dbReference>
<dbReference type="CDD" id="cd01647">
    <property type="entry name" value="RT_LTR"/>
    <property type="match status" value="1"/>
</dbReference>
<proteinExistence type="predicted"/>
<dbReference type="InterPro" id="IPR043128">
    <property type="entry name" value="Rev_trsase/Diguanyl_cyclase"/>
</dbReference>
<dbReference type="Gene3D" id="3.10.10.10">
    <property type="entry name" value="HIV Type 1 Reverse Transcriptase, subunit A, domain 1"/>
    <property type="match status" value="2"/>
</dbReference>
<dbReference type="InterPro" id="IPR053134">
    <property type="entry name" value="RNA-dir_DNA_polymerase"/>
</dbReference>
<evidence type="ECO:0000256" key="1">
    <source>
        <dbReference type="SAM" id="MobiDB-lite"/>
    </source>
</evidence>
<sequence>MVSVSATCNTRNLKSLFLDTGCYKYVPRTLRDCKKDEFMVLEQGGMIVAAYEAKFHTLSRYATQLVTTVEERIWLFIRGLNSELQILYVHTTSAGKIFNEVTDYDKKVEEVRPTLAAKPIQSAMPASTGSYSETPSHNFQDSQGVAPSMGGRLSFDHTCYNCEEPGHMRRDFPHPRVLDSVQQQSKVVVPAGNDNNGRGRPQEVFPNDLPSMPLDRDIDFCIDLEPGMHPISIPPYRMTPTDLRELKAQIQELLDKGFIRSASVFSKIDLRSGYHQLKIRREDVHNTAFRTRYGHYEFLVMSFGLTNAPATFMSLMNGVFKSFLYSFV</sequence>
<evidence type="ECO:0000259" key="2">
    <source>
        <dbReference type="Pfam" id="PF00078"/>
    </source>
</evidence>
<dbReference type="InterPro" id="IPR001878">
    <property type="entry name" value="Znf_CCHC"/>
</dbReference>
<dbReference type="AlphaFoldDB" id="A0AAF0TV88"/>
<dbReference type="SUPFAM" id="SSF56672">
    <property type="entry name" value="DNA/RNA polymerases"/>
    <property type="match status" value="1"/>
</dbReference>
<reference evidence="4" key="1">
    <citation type="submission" date="2023-08" db="EMBL/GenBank/DDBJ databases">
        <title>A de novo genome assembly of Solanum verrucosum Schlechtendal, a Mexican diploid species geographically isolated from the other diploid A-genome species in potato relatives.</title>
        <authorList>
            <person name="Hosaka K."/>
        </authorList>
    </citation>
    <scope>NUCLEOTIDE SEQUENCE</scope>
    <source>
        <tissue evidence="4">Young leaves</tissue>
    </source>
</reference>
<evidence type="ECO:0000313" key="4">
    <source>
        <dbReference type="EMBL" id="WMV33519.1"/>
    </source>
</evidence>
<dbReference type="Gene3D" id="4.10.60.10">
    <property type="entry name" value="Zinc finger, CCHC-type"/>
    <property type="match status" value="1"/>
</dbReference>
<name>A0AAF0TV88_SOLVR</name>
<dbReference type="Pfam" id="PF00078">
    <property type="entry name" value="RVT_1"/>
    <property type="match status" value="1"/>
</dbReference>
<feature type="compositionally biased region" description="Polar residues" evidence="1">
    <location>
        <begin position="124"/>
        <end position="144"/>
    </location>
</feature>
<dbReference type="Gene3D" id="3.30.70.270">
    <property type="match status" value="1"/>
</dbReference>
<dbReference type="InterPro" id="IPR043502">
    <property type="entry name" value="DNA/RNA_pol_sf"/>
</dbReference>
<gene>
    <name evidence="4" type="ORF">MTR67_026904</name>
</gene>
<feature type="region of interest" description="Disordered" evidence="1">
    <location>
        <begin position="122"/>
        <end position="144"/>
    </location>
</feature>